<feature type="transmembrane region" description="Helical" evidence="1">
    <location>
        <begin position="192"/>
        <end position="211"/>
    </location>
</feature>
<dbReference type="Proteomes" id="UP000053199">
    <property type="component" value="Unassembled WGS sequence"/>
</dbReference>
<sequence>MEGAAQAGTDPPATGTCLSYRIRRLEDIMGAVSSSVRKHPLWWYFPLTFVLSWGAIVLAVWISTGGLSPTPDQFRRTVPVTVPAMLLGPAVAGMALTGMAWGTAGYRSLWSRLLAWRVGLRWYLFALLVAPVTMAVVVLVLRLSSPDYSPGLSAAADKAATVALAAVLGAVTGLFEEIGWTGFATPAARRRFSVLRTGILVGVLWGAWHFFVSLWGGGGTNGGISAGTLMSLWVLGVFAGQLTAFRVLMAWLYERTGSLLLAALMHASLTAFQFILNPTAPGVPQQVYPWGYAAAAWLVVGAVALAGSAGLTRRSVWHQSRGVGNRYATPTHP</sequence>
<dbReference type="OrthoDB" id="3693644at2"/>
<dbReference type="AlphaFoldDB" id="A0A0V8ISZ5"/>
<dbReference type="EMBL" id="LNQM01000002">
    <property type="protein sequence ID" value="KSU77899.1"/>
    <property type="molecule type" value="Genomic_DNA"/>
</dbReference>
<dbReference type="PANTHER" id="PTHR35797">
    <property type="entry name" value="PROTEASE-RELATED"/>
    <property type="match status" value="1"/>
</dbReference>
<feature type="transmembrane region" description="Helical" evidence="1">
    <location>
        <begin position="231"/>
        <end position="252"/>
    </location>
</feature>
<evidence type="ECO:0000256" key="1">
    <source>
        <dbReference type="SAM" id="Phobius"/>
    </source>
</evidence>
<feature type="transmembrane region" description="Helical" evidence="1">
    <location>
        <begin position="82"/>
        <end position="101"/>
    </location>
</feature>
<dbReference type="InterPro" id="IPR003675">
    <property type="entry name" value="Rce1/LyrA-like_dom"/>
</dbReference>
<keyword evidence="4" id="KW-1185">Reference proteome</keyword>
<organism evidence="3 4">
    <name type="scientific">Pseudarthrobacter enclensis</name>
    <dbReference type="NCBI Taxonomy" id="993070"/>
    <lineage>
        <taxon>Bacteria</taxon>
        <taxon>Bacillati</taxon>
        <taxon>Actinomycetota</taxon>
        <taxon>Actinomycetes</taxon>
        <taxon>Micrococcales</taxon>
        <taxon>Micrococcaceae</taxon>
        <taxon>Pseudarthrobacter</taxon>
    </lineage>
</organism>
<dbReference type="PANTHER" id="PTHR35797:SF1">
    <property type="entry name" value="PROTEASE"/>
    <property type="match status" value="1"/>
</dbReference>
<dbReference type="GO" id="GO:0080120">
    <property type="term" value="P:CAAX-box protein maturation"/>
    <property type="evidence" value="ECO:0007669"/>
    <property type="project" value="UniProtKB-ARBA"/>
</dbReference>
<keyword evidence="1" id="KW-0472">Membrane</keyword>
<evidence type="ECO:0000313" key="4">
    <source>
        <dbReference type="Proteomes" id="UP000053199"/>
    </source>
</evidence>
<proteinExistence type="predicted"/>
<dbReference type="STRING" id="993070.AS031_07500"/>
<feature type="transmembrane region" description="Helical" evidence="1">
    <location>
        <begin position="122"/>
        <end position="141"/>
    </location>
</feature>
<feature type="transmembrane region" description="Helical" evidence="1">
    <location>
        <begin position="161"/>
        <end position="180"/>
    </location>
</feature>
<feature type="domain" description="CAAX prenyl protease 2/Lysostaphin resistance protein A-like" evidence="2">
    <location>
        <begin position="161"/>
        <end position="269"/>
    </location>
</feature>
<evidence type="ECO:0000313" key="3">
    <source>
        <dbReference type="EMBL" id="KSU77899.1"/>
    </source>
</evidence>
<feature type="transmembrane region" description="Helical" evidence="1">
    <location>
        <begin position="259"/>
        <end position="276"/>
    </location>
</feature>
<protein>
    <recommendedName>
        <fullName evidence="2">CAAX prenyl protease 2/Lysostaphin resistance protein A-like domain-containing protein</fullName>
    </recommendedName>
</protein>
<comment type="caution">
    <text evidence="3">The sequence shown here is derived from an EMBL/GenBank/DDBJ whole genome shotgun (WGS) entry which is preliminary data.</text>
</comment>
<keyword evidence="1" id="KW-0812">Transmembrane</keyword>
<keyword evidence="1" id="KW-1133">Transmembrane helix</keyword>
<dbReference type="GO" id="GO:0004175">
    <property type="term" value="F:endopeptidase activity"/>
    <property type="evidence" value="ECO:0007669"/>
    <property type="project" value="UniProtKB-ARBA"/>
</dbReference>
<feature type="transmembrane region" description="Helical" evidence="1">
    <location>
        <begin position="41"/>
        <end position="62"/>
    </location>
</feature>
<feature type="transmembrane region" description="Helical" evidence="1">
    <location>
        <begin position="288"/>
        <end position="311"/>
    </location>
</feature>
<accession>A0A0V8ISZ5</accession>
<dbReference type="Pfam" id="PF02517">
    <property type="entry name" value="Rce1-like"/>
    <property type="match status" value="1"/>
</dbReference>
<reference evidence="3 4" key="1">
    <citation type="journal article" date="2014" name="Arch. Microbiol.">
        <title>Arthrobacter enclensis sp. nov., isolated from sediment sample.</title>
        <authorList>
            <person name="Dastager S.G."/>
            <person name="Liu Q."/>
            <person name="Tang S.K."/>
            <person name="Krishnamurthi S."/>
            <person name="Lee J.C."/>
            <person name="Li W.J."/>
        </authorList>
    </citation>
    <scope>NUCLEOTIDE SEQUENCE [LARGE SCALE GENOMIC DNA]</scope>
    <source>
        <strain evidence="3 4">NIO-1008</strain>
    </source>
</reference>
<dbReference type="InterPro" id="IPR042150">
    <property type="entry name" value="MmRce1-like"/>
</dbReference>
<evidence type="ECO:0000259" key="2">
    <source>
        <dbReference type="Pfam" id="PF02517"/>
    </source>
</evidence>
<gene>
    <name evidence="3" type="ORF">AS031_07500</name>
</gene>
<name>A0A0V8ISZ5_9MICC</name>